<keyword evidence="2" id="KW-0902">Two-component regulatory system</keyword>
<evidence type="ECO:0000256" key="6">
    <source>
        <dbReference type="SAM" id="MobiDB-lite"/>
    </source>
</evidence>
<dbReference type="InterPro" id="IPR016032">
    <property type="entry name" value="Sig_transdc_resp-reg_C-effctor"/>
</dbReference>
<dbReference type="Gene3D" id="6.10.250.690">
    <property type="match status" value="1"/>
</dbReference>
<dbReference type="Gene3D" id="1.10.10.10">
    <property type="entry name" value="Winged helix-like DNA-binding domain superfamily/Winged helix DNA-binding domain"/>
    <property type="match status" value="1"/>
</dbReference>
<dbReference type="SUPFAM" id="SSF52172">
    <property type="entry name" value="CheY-like"/>
    <property type="match status" value="1"/>
</dbReference>
<keyword evidence="1 4" id="KW-0597">Phosphoprotein</keyword>
<dbReference type="CDD" id="cd00383">
    <property type="entry name" value="trans_reg_C"/>
    <property type="match status" value="1"/>
</dbReference>
<dbReference type="GO" id="GO:0000156">
    <property type="term" value="F:phosphorelay response regulator activity"/>
    <property type="evidence" value="ECO:0007669"/>
    <property type="project" value="TreeGrafter"/>
</dbReference>
<dbReference type="PANTHER" id="PTHR48111">
    <property type="entry name" value="REGULATOR OF RPOS"/>
    <property type="match status" value="1"/>
</dbReference>
<dbReference type="PROSITE" id="PS51755">
    <property type="entry name" value="OMPR_PHOB"/>
    <property type="match status" value="1"/>
</dbReference>
<dbReference type="PROSITE" id="PS50110">
    <property type="entry name" value="RESPONSE_REGULATORY"/>
    <property type="match status" value="1"/>
</dbReference>
<proteinExistence type="predicted"/>
<dbReference type="AlphaFoldDB" id="A0A2A9EJ42"/>
<dbReference type="InterPro" id="IPR039420">
    <property type="entry name" value="WalR-like"/>
</dbReference>
<feature type="compositionally biased region" description="Low complexity" evidence="6">
    <location>
        <begin position="122"/>
        <end position="133"/>
    </location>
</feature>
<dbReference type="InterPro" id="IPR036388">
    <property type="entry name" value="WH-like_DNA-bd_sf"/>
</dbReference>
<evidence type="ECO:0000256" key="2">
    <source>
        <dbReference type="ARBA" id="ARBA00023012"/>
    </source>
</evidence>
<dbReference type="InterPro" id="IPR001867">
    <property type="entry name" value="OmpR/PhoB-type_DNA-bd"/>
</dbReference>
<dbReference type="InterPro" id="IPR011006">
    <property type="entry name" value="CheY-like_superfamily"/>
</dbReference>
<evidence type="ECO:0000256" key="4">
    <source>
        <dbReference type="PROSITE-ProRule" id="PRU00169"/>
    </source>
</evidence>
<evidence type="ECO:0000256" key="5">
    <source>
        <dbReference type="PROSITE-ProRule" id="PRU01091"/>
    </source>
</evidence>
<evidence type="ECO:0000259" key="7">
    <source>
        <dbReference type="PROSITE" id="PS50110"/>
    </source>
</evidence>
<dbReference type="Gene3D" id="3.40.50.2300">
    <property type="match status" value="1"/>
</dbReference>
<feature type="region of interest" description="Disordered" evidence="6">
    <location>
        <begin position="122"/>
        <end position="145"/>
    </location>
</feature>
<sequence length="234" mass="25504">MLIVEDDDGIALPLVRTLGREGYAVERVAEGLPAIERVAAGGVQLIILDLGLPDVDGLEVCHRVRADGYDDGIIILTARGEELDRVVGLDVGADDYLAKPFALSELLARARALLRRSARMAAARPTAAPTQEPAPERPPSLRVDPRSRRAWVDGEELALSSKEFDLLALLDSERGAVLTRETLMDRVWDENWYGSTKTLDVTVGRLRQKLESSGAQARVVAVRGVGFRLEDVDA</sequence>
<dbReference type="SMART" id="SM00448">
    <property type="entry name" value="REC"/>
    <property type="match status" value="1"/>
</dbReference>
<evidence type="ECO:0000256" key="3">
    <source>
        <dbReference type="ARBA" id="ARBA00023125"/>
    </source>
</evidence>
<comment type="caution">
    <text evidence="9">The sequence shown here is derived from an EMBL/GenBank/DDBJ whole genome shotgun (WGS) entry which is preliminary data.</text>
</comment>
<gene>
    <name evidence="9" type="ORF">ATJ97_0755</name>
</gene>
<feature type="domain" description="Response regulatory" evidence="7">
    <location>
        <begin position="1"/>
        <end position="114"/>
    </location>
</feature>
<feature type="domain" description="OmpR/PhoB-type" evidence="8">
    <location>
        <begin position="132"/>
        <end position="231"/>
    </location>
</feature>
<dbReference type="SUPFAM" id="SSF46894">
    <property type="entry name" value="C-terminal effector domain of the bipartite response regulators"/>
    <property type="match status" value="1"/>
</dbReference>
<dbReference type="CDD" id="cd17574">
    <property type="entry name" value="REC_OmpR"/>
    <property type="match status" value="1"/>
</dbReference>
<feature type="modified residue" description="4-aspartylphosphate" evidence="4">
    <location>
        <position position="49"/>
    </location>
</feature>
<keyword evidence="10" id="KW-1185">Reference proteome</keyword>
<feature type="DNA-binding region" description="OmpR/PhoB-type" evidence="5">
    <location>
        <begin position="132"/>
        <end position="231"/>
    </location>
</feature>
<dbReference type="SMART" id="SM00862">
    <property type="entry name" value="Trans_reg_C"/>
    <property type="match status" value="1"/>
</dbReference>
<protein>
    <submittedName>
        <fullName evidence="9">DNA-binding response OmpR family regulator</fullName>
    </submittedName>
</protein>
<dbReference type="Pfam" id="PF00486">
    <property type="entry name" value="Trans_reg_C"/>
    <property type="match status" value="1"/>
</dbReference>
<dbReference type="GO" id="GO:0000976">
    <property type="term" value="F:transcription cis-regulatory region binding"/>
    <property type="evidence" value="ECO:0007669"/>
    <property type="project" value="TreeGrafter"/>
</dbReference>
<dbReference type="GO" id="GO:0005829">
    <property type="term" value="C:cytosol"/>
    <property type="evidence" value="ECO:0007669"/>
    <property type="project" value="TreeGrafter"/>
</dbReference>
<dbReference type="PANTHER" id="PTHR48111:SF40">
    <property type="entry name" value="PHOSPHATE REGULON TRANSCRIPTIONAL REGULATORY PROTEIN PHOB"/>
    <property type="match status" value="1"/>
</dbReference>
<evidence type="ECO:0000256" key="1">
    <source>
        <dbReference type="ARBA" id="ARBA00022553"/>
    </source>
</evidence>
<dbReference type="Pfam" id="PF00072">
    <property type="entry name" value="Response_reg"/>
    <property type="match status" value="1"/>
</dbReference>
<dbReference type="InterPro" id="IPR001789">
    <property type="entry name" value="Sig_transdc_resp-reg_receiver"/>
</dbReference>
<name>A0A2A9EJ42_9MICO</name>
<dbReference type="GO" id="GO:0006355">
    <property type="term" value="P:regulation of DNA-templated transcription"/>
    <property type="evidence" value="ECO:0007669"/>
    <property type="project" value="InterPro"/>
</dbReference>
<dbReference type="Proteomes" id="UP000222106">
    <property type="component" value="Unassembled WGS sequence"/>
</dbReference>
<evidence type="ECO:0000313" key="9">
    <source>
        <dbReference type="EMBL" id="PFG38282.1"/>
    </source>
</evidence>
<dbReference type="EMBL" id="PDJI01000004">
    <property type="protein sequence ID" value="PFG38282.1"/>
    <property type="molecule type" value="Genomic_DNA"/>
</dbReference>
<dbReference type="GO" id="GO:0032993">
    <property type="term" value="C:protein-DNA complex"/>
    <property type="evidence" value="ECO:0007669"/>
    <property type="project" value="TreeGrafter"/>
</dbReference>
<organism evidence="9 10">
    <name type="scientific">Georgenia soli</name>
    <dbReference type="NCBI Taxonomy" id="638953"/>
    <lineage>
        <taxon>Bacteria</taxon>
        <taxon>Bacillati</taxon>
        <taxon>Actinomycetota</taxon>
        <taxon>Actinomycetes</taxon>
        <taxon>Micrococcales</taxon>
        <taxon>Bogoriellaceae</taxon>
        <taxon>Georgenia</taxon>
    </lineage>
</organism>
<keyword evidence="3 5" id="KW-0238">DNA-binding</keyword>
<evidence type="ECO:0000313" key="10">
    <source>
        <dbReference type="Proteomes" id="UP000222106"/>
    </source>
</evidence>
<evidence type="ECO:0000259" key="8">
    <source>
        <dbReference type="PROSITE" id="PS51755"/>
    </source>
</evidence>
<reference evidence="9 10" key="1">
    <citation type="submission" date="2017-10" db="EMBL/GenBank/DDBJ databases">
        <title>Sequencing the genomes of 1000 actinobacteria strains.</title>
        <authorList>
            <person name="Klenk H.-P."/>
        </authorList>
    </citation>
    <scope>NUCLEOTIDE SEQUENCE [LARGE SCALE GENOMIC DNA]</scope>
    <source>
        <strain evidence="9 10">DSM 21838</strain>
    </source>
</reference>
<accession>A0A2A9EJ42</accession>